<comment type="caution">
    <text evidence="2">The sequence shown here is derived from an EMBL/GenBank/DDBJ whole genome shotgun (WGS) entry which is preliminary data.</text>
</comment>
<protein>
    <submittedName>
        <fullName evidence="2">Uncharacterized protein</fullName>
    </submittedName>
</protein>
<evidence type="ECO:0000256" key="1">
    <source>
        <dbReference type="SAM" id="Phobius"/>
    </source>
</evidence>
<proteinExistence type="predicted"/>
<accession>A0A6N8FU00</accession>
<sequence>MWREKIGGILGFVLIFGGIFFFRGCGDIIQVYDPVTMKRENWSPFREIMADRSPKRETQAKLVEGFYKVFPEKKKSPQTNQDVLDMADKYCELKTSVTKEEQIFASIASQLQRLLEEPSAISIVDELSLNLVTVYALANLYSCPDKGVQVSIPLEAPKSYLSDIRQQGFDTQNVNAEFHQKPDATMLVAGYGACSEIYALGYKQAVEDKIKSFSNTQNTNVIYNGAHKYLCPNAK</sequence>
<keyword evidence="3" id="KW-1185">Reference proteome</keyword>
<evidence type="ECO:0000313" key="2">
    <source>
        <dbReference type="EMBL" id="MUL36588.1"/>
    </source>
</evidence>
<dbReference type="OrthoDB" id="582323at2"/>
<dbReference type="EMBL" id="NAPY01000012">
    <property type="protein sequence ID" value="MUL36588.1"/>
    <property type="molecule type" value="Genomic_DNA"/>
</dbReference>
<organism evidence="2 3">
    <name type="scientific">Gloeocapsopsis dulcis AAB1 = 1H9</name>
    <dbReference type="NCBI Taxonomy" id="1433147"/>
    <lineage>
        <taxon>Bacteria</taxon>
        <taxon>Bacillati</taxon>
        <taxon>Cyanobacteriota</taxon>
        <taxon>Cyanophyceae</taxon>
        <taxon>Oscillatoriophycideae</taxon>
        <taxon>Chroococcales</taxon>
        <taxon>Chroococcaceae</taxon>
        <taxon>Gloeocapsopsis</taxon>
        <taxon>Gloeocapsopsis dulcis</taxon>
    </lineage>
</organism>
<dbReference type="AlphaFoldDB" id="A0A6N8FU00"/>
<evidence type="ECO:0000313" key="3">
    <source>
        <dbReference type="Proteomes" id="UP000441797"/>
    </source>
</evidence>
<reference evidence="2 3" key="1">
    <citation type="journal article" date="2019" name="Front. Microbiol.">
        <title>Genomic Features for Desiccation Tolerance and Sugar Biosynthesis in the Extremophile Gloeocapsopsis sp. UTEX B3054.</title>
        <authorList>
            <person name="Urrejola C."/>
            <person name="Alcorta J."/>
            <person name="Salas L."/>
            <person name="Vasquez M."/>
            <person name="Polz M.F."/>
            <person name="Vicuna R."/>
            <person name="Diez B."/>
        </authorList>
    </citation>
    <scope>NUCLEOTIDE SEQUENCE [LARGE SCALE GENOMIC DNA]</scope>
    <source>
        <strain evidence="2 3">1H9</strain>
    </source>
</reference>
<keyword evidence="1" id="KW-0812">Transmembrane</keyword>
<gene>
    <name evidence="2" type="ORF">BWI75_09555</name>
</gene>
<name>A0A6N8FU00_9CHRO</name>
<feature type="transmembrane region" description="Helical" evidence="1">
    <location>
        <begin position="6"/>
        <end position="29"/>
    </location>
</feature>
<dbReference type="RefSeq" id="WP_105218226.1">
    <property type="nucleotide sequence ID" value="NZ_CAWNSU010000076.1"/>
</dbReference>
<keyword evidence="1" id="KW-0472">Membrane</keyword>
<dbReference type="Proteomes" id="UP000441797">
    <property type="component" value="Unassembled WGS sequence"/>
</dbReference>
<keyword evidence="1" id="KW-1133">Transmembrane helix</keyword>